<proteinExistence type="predicted"/>
<reference evidence="3 4" key="1">
    <citation type="submission" date="2019-07" db="EMBL/GenBank/DDBJ databases">
        <title>Genomic Encyclopedia of Type Strains, Phase I: the one thousand microbial genomes (KMG-I) project.</title>
        <authorList>
            <person name="Kyrpides N."/>
        </authorList>
    </citation>
    <scope>NUCLEOTIDE SEQUENCE [LARGE SCALE GENOMIC DNA]</scope>
    <source>
        <strain evidence="3 4">DSM 375</strain>
    </source>
</reference>
<keyword evidence="4" id="KW-1185">Reference proteome</keyword>
<protein>
    <submittedName>
        <fullName evidence="3">HK97 family phage major capsid protein</fullName>
    </submittedName>
</protein>
<dbReference type="SUPFAM" id="SSF56563">
    <property type="entry name" value="Major capsid protein gp5"/>
    <property type="match status" value="1"/>
</dbReference>
<name>A0A562J266_9GAMM</name>
<dbReference type="EMBL" id="VLKG01000001">
    <property type="protein sequence ID" value="TWH77296.1"/>
    <property type="molecule type" value="Genomic_DNA"/>
</dbReference>
<dbReference type="Gene3D" id="3.30.2400.10">
    <property type="entry name" value="Major capsid protein gp5"/>
    <property type="match status" value="1"/>
</dbReference>
<dbReference type="Proteomes" id="UP000319627">
    <property type="component" value="Unassembled WGS sequence"/>
</dbReference>
<evidence type="ECO:0000259" key="2">
    <source>
        <dbReference type="Pfam" id="PF05065"/>
    </source>
</evidence>
<dbReference type="AlphaFoldDB" id="A0A562J266"/>
<dbReference type="NCBIfam" id="TIGR01554">
    <property type="entry name" value="major_cap_HK97"/>
    <property type="match status" value="1"/>
</dbReference>
<accession>A0A562J266</accession>
<feature type="domain" description="Phage capsid-like C-terminal" evidence="2">
    <location>
        <begin position="141"/>
        <end position="410"/>
    </location>
</feature>
<evidence type="ECO:0000256" key="1">
    <source>
        <dbReference type="ARBA" id="ARBA00004328"/>
    </source>
</evidence>
<dbReference type="OrthoDB" id="637859at2"/>
<organism evidence="3 4">
    <name type="scientific">Azomonas agilis</name>
    <dbReference type="NCBI Taxonomy" id="116849"/>
    <lineage>
        <taxon>Bacteria</taxon>
        <taxon>Pseudomonadati</taxon>
        <taxon>Pseudomonadota</taxon>
        <taxon>Gammaproteobacteria</taxon>
        <taxon>Pseudomonadales</taxon>
        <taxon>Pseudomonadaceae</taxon>
        <taxon>Azomonas</taxon>
    </lineage>
</organism>
<dbReference type="Gene3D" id="3.30.2320.10">
    <property type="entry name" value="hypothetical protein PF0899 domain"/>
    <property type="match status" value="1"/>
</dbReference>
<comment type="subcellular location">
    <subcellularLocation>
        <location evidence="1">Virion</location>
    </subcellularLocation>
</comment>
<gene>
    <name evidence="3" type="ORF">LX59_00204</name>
</gene>
<dbReference type="Pfam" id="PF05065">
    <property type="entry name" value="Phage_capsid"/>
    <property type="match status" value="1"/>
</dbReference>
<dbReference type="InterPro" id="IPR024455">
    <property type="entry name" value="Phage_capsid"/>
</dbReference>
<evidence type="ECO:0000313" key="3">
    <source>
        <dbReference type="EMBL" id="TWH77296.1"/>
    </source>
</evidence>
<comment type="caution">
    <text evidence="3">The sequence shown here is derived from an EMBL/GenBank/DDBJ whole genome shotgun (WGS) entry which is preliminary data.</text>
</comment>
<dbReference type="RefSeq" id="WP_144569973.1">
    <property type="nucleotide sequence ID" value="NZ_VLKG01000001.1"/>
</dbReference>
<sequence length="420" mass="45004">MSHDLVVKALEEHGQAVKGFRSEVEGEFGRVHGRIDELQKESDWRFGKANKSAQTIFGGMGSGTFQDVNNGDVLDTQGRVIKKGRPDRPVNARTEMFSLFTDSEQFKLLGKGAASTGRVMIEGMSLKALTNEGQGAEGSTGYAAQPQRAEGLYNDPRRSLTLLSVLPSLPVTSSTFEYMRLATANNLAAFQIKEGDQKAETNYGMELETANIATVAHWTKASAQVLDDTPALSQKLLSLLEYGVLAKLEAELILGVGGQGRINGLFSLSTSFTPSGVVNQYDMPPADRLGAAVVHLQASGWVAGLILMNPVDWHLLASERDADGQYVLGSPRDPSPLSLWGVPVVLSPSCPRNAAMVLDPAQIAILDRQSPTLMASREDGNNFTSNMVTLLGEMRVGLAVFASGAVLLVQVSATNPEETP</sequence>
<dbReference type="InterPro" id="IPR054612">
    <property type="entry name" value="Phage_capsid-like_C"/>
</dbReference>
<evidence type="ECO:0000313" key="4">
    <source>
        <dbReference type="Proteomes" id="UP000319627"/>
    </source>
</evidence>